<accession>A0A6J4JTG5</accession>
<evidence type="ECO:0000313" key="1">
    <source>
        <dbReference type="EMBL" id="CAA9287172.1"/>
    </source>
</evidence>
<dbReference type="EMBL" id="CADCTP010000388">
    <property type="protein sequence ID" value="CAA9287172.1"/>
    <property type="molecule type" value="Genomic_DNA"/>
</dbReference>
<evidence type="ECO:0008006" key="2">
    <source>
        <dbReference type="Google" id="ProtNLM"/>
    </source>
</evidence>
<proteinExistence type="predicted"/>
<reference evidence="1" key="1">
    <citation type="submission" date="2020-02" db="EMBL/GenBank/DDBJ databases">
        <authorList>
            <person name="Meier V. D."/>
        </authorList>
    </citation>
    <scope>NUCLEOTIDE SEQUENCE</scope>
    <source>
        <strain evidence="1">AVDCRST_MAG41</strain>
    </source>
</reference>
<sequence length="87" mass="9744">MPSRETAFPDDEEPQTAVVVRSLRLPLQLDRRLRAVAERRGIPASTLVRQWVEAELVALEDDQLISRADAARALAAVRPADPEMIRT</sequence>
<dbReference type="AlphaFoldDB" id="A0A6J4JTG5"/>
<protein>
    <recommendedName>
        <fullName evidence="2">Ribbon-helix-helix protein CopG domain-containing protein</fullName>
    </recommendedName>
</protein>
<name>A0A6J4JTG5_9ACTN</name>
<gene>
    <name evidence="1" type="ORF">AVDCRST_MAG41-4084</name>
</gene>
<organism evidence="1">
    <name type="scientific">uncultured Mycobacteriales bacterium</name>
    <dbReference type="NCBI Taxonomy" id="581187"/>
    <lineage>
        <taxon>Bacteria</taxon>
        <taxon>Bacillati</taxon>
        <taxon>Actinomycetota</taxon>
        <taxon>Actinomycetes</taxon>
        <taxon>Mycobacteriales</taxon>
        <taxon>environmental samples</taxon>
    </lineage>
</organism>